<dbReference type="RefSeq" id="XP_012197242.1">
    <property type="nucleotide sequence ID" value="XM_012341852.1"/>
</dbReference>
<reference evidence="1 2" key="1">
    <citation type="journal article" date="2013" name="PLoS Genet.">
        <title>Distinctive expansion of potential virulence genes in the genome of the oomycete fish pathogen Saprolegnia parasitica.</title>
        <authorList>
            <person name="Jiang R.H."/>
            <person name="de Bruijn I."/>
            <person name="Haas B.J."/>
            <person name="Belmonte R."/>
            <person name="Lobach L."/>
            <person name="Christie J."/>
            <person name="van den Ackerveken G."/>
            <person name="Bottin A."/>
            <person name="Bulone V."/>
            <person name="Diaz-Moreno S.M."/>
            <person name="Dumas B."/>
            <person name="Fan L."/>
            <person name="Gaulin E."/>
            <person name="Govers F."/>
            <person name="Grenville-Briggs L.J."/>
            <person name="Horner N.R."/>
            <person name="Levin J.Z."/>
            <person name="Mammella M."/>
            <person name="Meijer H.J."/>
            <person name="Morris P."/>
            <person name="Nusbaum C."/>
            <person name="Oome S."/>
            <person name="Phillips A.J."/>
            <person name="van Rooyen D."/>
            <person name="Rzeszutek E."/>
            <person name="Saraiva M."/>
            <person name="Secombes C.J."/>
            <person name="Seidl M.F."/>
            <person name="Snel B."/>
            <person name="Stassen J.H."/>
            <person name="Sykes S."/>
            <person name="Tripathy S."/>
            <person name="van den Berg H."/>
            <person name="Vega-Arreguin J.C."/>
            <person name="Wawra S."/>
            <person name="Young S.K."/>
            <person name="Zeng Q."/>
            <person name="Dieguez-Uribeondo J."/>
            <person name="Russ C."/>
            <person name="Tyler B.M."/>
            <person name="van West P."/>
        </authorList>
    </citation>
    <scope>NUCLEOTIDE SEQUENCE [LARGE SCALE GENOMIC DNA]</scope>
    <source>
        <strain evidence="1 2">CBS 223.65</strain>
    </source>
</reference>
<dbReference type="VEuPathDB" id="FungiDB:SPRG_03272"/>
<keyword evidence="2" id="KW-1185">Reference proteome</keyword>
<dbReference type="EMBL" id="KK583196">
    <property type="protein sequence ID" value="KDO32054.1"/>
    <property type="molecule type" value="Genomic_DNA"/>
</dbReference>
<sequence length="128" mass="13991">MTQHAPPSIMLPMPAVMAAFKRAAETLKPSTREKLCVADAQDGHLQLTLRMVLSPELELDYTFDMAPLAVEAIEILAAKIRDVEDTIAASIAATNQKLSALERRLAAEVCKESEPRSALYRGTQRGTI</sequence>
<name>A0A067CMY2_SAPPC</name>
<gene>
    <name evidence="1" type="ORF">SPRG_03272</name>
</gene>
<protein>
    <submittedName>
        <fullName evidence="1">Uncharacterized protein</fullName>
    </submittedName>
</protein>
<organism evidence="1 2">
    <name type="scientific">Saprolegnia parasitica (strain CBS 223.65)</name>
    <dbReference type="NCBI Taxonomy" id="695850"/>
    <lineage>
        <taxon>Eukaryota</taxon>
        <taxon>Sar</taxon>
        <taxon>Stramenopiles</taxon>
        <taxon>Oomycota</taxon>
        <taxon>Saprolegniomycetes</taxon>
        <taxon>Saprolegniales</taxon>
        <taxon>Saprolegniaceae</taxon>
        <taxon>Saprolegnia</taxon>
    </lineage>
</organism>
<dbReference type="AlphaFoldDB" id="A0A067CMY2"/>
<proteinExistence type="predicted"/>
<dbReference type="KEGG" id="spar:SPRG_03272"/>
<dbReference type="Proteomes" id="UP000030745">
    <property type="component" value="Unassembled WGS sequence"/>
</dbReference>
<dbReference type="GeneID" id="24125788"/>
<evidence type="ECO:0000313" key="1">
    <source>
        <dbReference type="EMBL" id="KDO32054.1"/>
    </source>
</evidence>
<dbReference type="OrthoDB" id="79107at2759"/>
<evidence type="ECO:0000313" key="2">
    <source>
        <dbReference type="Proteomes" id="UP000030745"/>
    </source>
</evidence>
<accession>A0A067CMY2</accession>